<dbReference type="Proteomes" id="UP000001514">
    <property type="component" value="Unassembled WGS sequence"/>
</dbReference>
<dbReference type="PROSITE" id="PS51499">
    <property type="entry name" value="APO"/>
    <property type="match status" value="2"/>
</dbReference>
<dbReference type="InterPro" id="IPR023342">
    <property type="entry name" value="APO_dom"/>
</dbReference>
<feature type="domain" description="APO" evidence="1">
    <location>
        <begin position="104"/>
        <end position="189"/>
    </location>
</feature>
<sequence length="388" mass="43510">MCQQSSPGSKDVFHSVPEYVFPQNLDLPPVLPTNKKRPYVRPIKLVLRESRRRKKLGLIPHFWDAPRNGMLVERLIPVAYEVMKQLGILEEGVKKLMEVVPVQACSCCKDIHVGASGHLIRTCKGSGCASRRGAHAWIKAYPPDVLVPTECYHILDRLASPIIHEQRFSVPRLCAITELCIQAGYEHPDYPVVRWARISGRQVGSGRAQVAESRLLKPYTGFPGDSGHTAGRKDSTKEGRFGRVFDPARDEIVATAERTIEAFHTVRKGVQLMMKKYVVKACGYCPEIHVGPRGHRVKICGAFKHQQRDGKHGWQEAALSDIFPPNFVWHVPSGHSPALRPELRRYYGQAPAVVELCVQAGARVPVKWKPFMRSDVVIPDVEEKSVVC</sequence>
<dbReference type="PANTHER" id="PTHR10388">
    <property type="entry name" value="EUKARYOTIC TRANSLATION INITIATION FACTOR SUI1"/>
    <property type="match status" value="1"/>
</dbReference>
<evidence type="ECO:0000259" key="1">
    <source>
        <dbReference type="PROSITE" id="PS51499"/>
    </source>
</evidence>
<name>D8R2W7_SELML</name>
<dbReference type="EMBL" id="GL377571">
    <property type="protein sequence ID" value="EFJ33180.1"/>
    <property type="molecule type" value="Genomic_DNA"/>
</dbReference>
<dbReference type="FunCoup" id="D8R2W7">
    <property type="interactions" value="1264"/>
</dbReference>
<evidence type="ECO:0000313" key="2">
    <source>
        <dbReference type="EMBL" id="EFJ33180.1"/>
    </source>
</evidence>
<dbReference type="eggNOG" id="ENOG502QPNK">
    <property type="taxonomic scope" value="Eukaryota"/>
</dbReference>
<proteinExistence type="predicted"/>
<keyword evidence="3" id="KW-1185">Reference proteome</keyword>
<dbReference type="OMA" id="RNSSHEW"/>
<gene>
    <name evidence="2" type="ORF">SELMODRAFT_84056</name>
</gene>
<accession>D8R2W7</accession>
<dbReference type="Pfam" id="PF05634">
    <property type="entry name" value="APO_RNA-bind"/>
    <property type="match status" value="2"/>
</dbReference>
<dbReference type="HOGENOM" id="CLU_033199_0_0_1"/>
<evidence type="ECO:0000313" key="3">
    <source>
        <dbReference type="Proteomes" id="UP000001514"/>
    </source>
</evidence>
<dbReference type="AlphaFoldDB" id="D8R2W7"/>
<reference evidence="2 3" key="1">
    <citation type="journal article" date="2011" name="Science">
        <title>The Selaginella genome identifies genetic changes associated with the evolution of vascular plants.</title>
        <authorList>
            <person name="Banks J.A."/>
            <person name="Nishiyama T."/>
            <person name="Hasebe M."/>
            <person name="Bowman J.L."/>
            <person name="Gribskov M."/>
            <person name="dePamphilis C."/>
            <person name="Albert V.A."/>
            <person name="Aono N."/>
            <person name="Aoyama T."/>
            <person name="Ambrose B.A."/>
            <person name="Ashton N.W."/>
            <person name="Axtell M.J."/>
            <person name="Barker E."/>
            <person name="Barker M.S."/>
            <person name="Bennetzen J.L."/>
            <person name="Bonawitz N.D."/>
            <person name="Chapple C."/>
            <person name="Cheng C."/>
            <person name="Correa L.G."/>
            <person name="Dacre M."/>
            <person name="DeBarry J."/>
            <person name="Dreyer I."/>
            <person name="Elias M."/>
            <person name="Engstrom E.M."/>
            <person name="Estelle M."/>
            <person name="Feng L."/>
            <person name="Finet C."/>
            <person name="Floyd S.K."/>
            <person name="Frommer W.B."/>
            <person name="Fujita T."/>
            <person name="Gramzow L."/>
            <person name="Gutensohn M."/>
            <person name="Harholt J."/>
            <person name="Hattori M."/>
            <person name="Heyl A."/>
            <person name="Hirai T."/>
            <person name="Hiwatashi Y."/>
            <person name="Ishikawa M."/>
            <person name="Iwata M."/>
            <person name="Karol K.G."/>
            <person name="Koehler B."/>
            <person name="Kolukisaoglu U."/>
            <person name="Kubo M."/>
            <person name="Kurata T."/>
            <person name="Lalonde S."/>
            <person name="Li K."/>
            <person name="Li Y."/>
            <person name="Litt A."/>
            <person name="Lyons E."/>
            <person name="Manning G."/>
            <person name="Maruyama T."/>
            <person name="Michael T.P."/>
            <person name="Mikami K."/>
            <person name="Miyazaki S."/>
            <person name="Morinaga S."/>
            <person name="Murata T."/>
            <person name="Mueller-Roeber B."/>
            <person name="Nelson D.R."/>
            <person name="Obara M."/>
            <person name="Oguri Y."/>
            <person name="Olmstead R.G."/>
            <person name="Onodera N."/>
            <person name="Petersen B.L."/>
            <person name="Pils B."/>
            <person name="Prigge M."/>
            <person name="Rensing S.A."/>
            <person name="Riano-Pachon D.M."/>
            <person name="Roberts A.W."/>
            <person name="Sato Y."/>
            <person name="Scheller H.V."/>
            <person name="Schulz B."/>
            <person name="Schulz C."/>
            <person name="Shakirov E.V."/>
            <person name="Shibagaki N."/>
            <person name="Shinohara N."/>
            <person name="Shippen D.E."/>
            <person name="Soerensen I."/>
            <person name="Sotooka R."/>
            <person name="Sugimoto N."/>
            <person name="Sugita M."/>
            <person name="Sumikawa N."/>
            <person name="Tanurdzic M."/>
            <person name="Theissen G."/>
            <person name="Ulvskov P."/>
            <person name="Wakazuki S."/>
            <person name="Weng J.K."/>
            <person name="Willats W.W."/>
            <person name="Wipf D."/>
            <person name="Wolf P.G."/>
            <person name="Yang L."/>
            <person name="Zimmer A.D."/>
            <person name="Zhu Q."/>
            <person name="Mitros T."/>
            <person name="Hellsten U."/>
            <person name="Loque D."/>
            <person name="Otillar R."/>
            <person name="Salamov A."/>
            <person name="Schmutz J."/>
            <person name="Shapiro H."/>
            <person name="Lindquist E."/>
            <person name="Lucas S."/>
            <person name="Rokhsar D."/>
            <person name="Grigoriev I.V."/>
        </authorList>
    </citation>
    <scope>NUCLEOTIDE SEQUENCE [LARGE SCALE GENOMIC DNA]</scope>
</reference>
<dbReference type="GO" id="GO:0003723">
    <property type="term" value="F:RNA binding"/>
    <property type="evidence" value="ECO:0000318"/>
    <property type="project" value="GO_Central"/>
</dbReference>
<feature type="domain" description="APO" evidence="1">
    <location>
        <begin position="281"/>
        <end position="366"/>
    </location>
</feature>
<dbReference type="Gramene" id="EFJ33180">
    <property type="protein sequence ID" value="EFJ33180"/>
    <property type="gene ID" value="SELMODRAFT_84056"/>
</dbReference>
<organism evidence="3">
    <name type="scientific">Selaginella moellendorffii</name>
    <name type="common">Spikemoss</name>
    <dbReference type="NCBI Taxonomy" id="88036"/>
    <lineage>
        <taxon>Eukaryota</taxon>
        <taxon>Viridiplantae</taxon>
        <taxon>Streptophyta</taxon>
        <taxon>Embryophyta</taxon>
        <taxon>Tracheophyta</taxon>
        <taxon>Lycopodiopsida</taxon>
        <taxon>Selaginellales</taxon>
        <taxon>Selaginellaceae</taxon>
        <taxon>Selaginella</taxon>
    </lineage>
</organism>
<protein>
    <recommendedName>
        <fullName evidence="1">APO domain-containing protein</fullName>
    </recommendedName>
</protein>
<dbReference type="KEGG" id="smo:SELMODRAFT_84056"/>
<dbReference type="InParanoid" id="D8R2W7"/>